<dbReference type="SUPFAM" id="SSF47323">
    <property type="entry name" value="Anticodon-binding domain of a subclass of class I aminoacyl-tRNA synthetases"/>
    <property type="match status" value="1"/>
</dbReference>
<comment type="domain">
    <text evidence="10">IleRS has two distinct active sites: one for aminoacylation and one for editing. The misactivated valine is translocated from the active site to the editing site, which sterically excludes the correctly activated isoleucine. The single editing site contains two valyl binding pockets, one specific for each substrate (Val-AMP or Val-tRNA(Ile)).</text>
</comment>
<sequence length="1119" mass="124654">MADTTDHTPGTHTGASFYPLHRPGQQVDPAPSFPAIEEDILAYWQDDRTFQASIDSRPAYDADGRTNEFVFYDGPPFANGLPHYGHLLTGYVKDAVGRYQTQQGRRVERRFGWDTHGLPAELEAQRLLGIDDVSEITRPGGIGIEKFNEECRTSVLRYTKEWEDYVTRQARWVDFEGDYKTLDPTYMESVIWAFKTLYDKGLAYQGYRVLPYCWHDRTPLSNHELKMDDDVYQDRQDNTVTVGMRLTEPLLPGAHSPELILIWTTTPWTLPSNLAVAAGPDIDYVVVRVAADLDSPLAGQDVVLGEARLEAYTKELGEEPEVLARLKGSELVGRRYHPIFDYFNDAAHREEGAAPGPQGWSIIGGDYVTTEDGTGLVHIAPAFGEDDMFVCMEAGINPVLPVDEGGCFTTEVPDYQGLQVFEANKPITADLRDGSGPLARVDAAHRAVLVQQKSYVHSYPHCWRCREPLIYKAVSSWFVKVTAIRDRMVELNRQIEWTPAHIKDGIFGNWLAGARDWSISRNRFWGAPIPVWRSDDPAYPREDVYGSFEELERDFGVKVKDLHRPFIDTLVRPNPDDPTGKSMMRRIPDVLDCWFESGSMPYAQVHYPFENVEWFESHNPGDFIVEYIGQTRGWFYTLHVLATALFDRPAFRTCVSHGILLGDDGAKMSKSLRNYPDVNMVFDRDGADAMRWFLLSSPVVRGGNLAVTGRAVRDTVRQVLLPLWNTWYFFALYAGQAADGRGYVTKGVNLEDASLFGARGSLHVMDRYILARAKDLAATVAAQMDAYDVTGATATIRDFIDVLTNWYLRTSRSRFTDADSETCRPAFDTLATVLRVLTQVMAPLAPLVSEEIYRGLTGERSVHLTDWPVLPAHVADAALVTAMDEARDAVSAVLGLRKAEKLRVRQPLRTLTVATTDPAGLAPFRALIGEEVNVKEVRVLDAADAGYQVSQQLTLNPRAFTPEVRKLTSKLFAAVKAGEWVLTEDGDVRFDGVLLEGTPVVLEAEDSAFTLSSRIELEDDSLAATMLDSGAFVVLDTALDEELEAEGWARDLVRLVMDERKAAGMQIGEPVSLTLTVPVDKGAWTGAYLDLLKSETSCVSTTVVADPEAEAPSAKVTKG</sequence>
<keyword evidence="15" id="KW-1185">Reference proteome</keyword>
<dbReference type="CDD" id="cd00818">
    <property type="entry name" value="IleRS_core"/>
    <property type="match status" value="1"/>
</dbReference>
<dbReference type="EMBL" id="UAPQ01000001">
    <property type="protein sequence ID" value="SPT52679.1"/>
    <property type="molecule type" value="Genomic_DNA"/>
</dbReference>
<keyword evidence="3 10" id="KW-0436">Ligase</keyword>
<evidence type="ECO:0000256" key="9">
    <source>
        <dbReference type="ARBA" id="ARBA00048359"/>
    </source>
</evidence>
<evidence type="ECO:0000256" key="1">
    <source>
        <dbReference type="ARBA" id="ARBA00007078"/>
    </source>
</evidence>
<comment type="catalytic activity">
    <reaction evidence="9 10">
        <text>tRNA(Ile) + L-isoleucine + ATP = L-isoleucyl-tRNA(Ile) + AMP + diphosphate</text>
        <dbReference type="Rhea" id="RHEA:11060"/>
        <dbReference type="Rhea" id="RHEA-COMP:9666"/>
        <dbReference type="Rhea" id="RHEA-COMP:9695"/>
        <dbReference type="ChEBI" id="CHEBI:30616"/>
        <dbReference type="ChEBI" id="CHEBI:33019"/>
        <dbReference type="ChEBI" id="CHEBI:58045"/>
        <dbReference type="ChEBI" id="CHEBI:78442"/>
        <dbReference type="ChEBI" id="CHEBI:78528"/>
        <dbReference type="ChEBI" id="CHEBI:456215"/>
        <dbReference type="EC" id="6.1.1.5"/>
    </reaction>
</comment>
<dbReference type="InterPro" id="IPR023586">
    <property type="entry name" value="Ile-tRNA-ligase_type2"/>
</dbReference>
<evidence type="ECO:0000256" key="3">
    <source>
        <dbReference type="ARBA" id="ARBA00022598"/>
    </source>
</evidence>
<dbReference type="PANTHER" id="PTHR42780">
    <property type="entry name" value="SOLEUCYL-TRNA SYNTHETASE"/>
    <property type="match status" value="1"/>
</dbReference>
<dbReference type="InterPro" id="IPR033709">
    <property type="entry name" value="Anticodon_Ile_ABEc"/>
</dbReference>
<dbReference type="PANTHER" id="PTHR42780:SF1">
    <property type="entry name" value="ISOLEUCINE--TRNA LIGASE, CYTOPLASMIC"/>
    <property type="match status" value="1"/>
</dbReference>
<dbReference type="InterPro" id="IPR002301">
    <property type="entry name" value="Ile-tRNA-ligase"/>
</dbReference>
<comment type="caution">
    <text evidence="14">The sequence shown here is derived from an EMBL/GenBank/DDBJ whole genome shotgun (WGS) entry which is preliminary data.</text>
</comment>
<dbReference type="SUPFAM" id="SSF50677">
    <property type="entry name" value="ValRS/IleRS/LeuRS editing domain"/>
    <property type="match status" value="1"/>
</dbReference>
<feature type="short sequence motif" description="'HIGH' region" evidence="10">
    <location>
        <begin position="76"/>
        <end position="86"/>
    </location>
</feature>
<evidence type="ECO:0000256" key="8">
    <source>
        <dbReference type="ARBA" id="ARBA00025217"/>
    </source>
</evidence>
<gene>
    <name evidence="10 14" type="primary">ileS</name>
    <name evidence="14" type="ORF">NCTC11535_00330</name>
</gene>
<evidence type="ECO:0000313" key="14">
    <source>
        <dbReference type="EMBL" id="SPT52679.1"/>
    </source>
</evidence>
<dbReference type="HAMAP" id="MF_02003">
    <property type="entry name" value="Ile_tRNA_synth_type2"/>
    <property type="match status" value="1"/>
</dbReference>
<name>A0ABY1VKQ4_9ACTO</name>
<organism evidence="14 15">
    <name type="scientific">Actinomyces bovis</name>
    <dbReference type="NCBI Taxonomy" id="1658"/>
    <lineage>
        <taxon>Bacteria</taxon>
        <taxon>Bacillati</taxon>
        <taxon>Actinomycetota</taxon>
        <taxon>Actinomycetes</taxon>
        <taxon>Actinomycetales</taxon>
        <taxon>Actinomycetaceae</taxon>
        <taxon>Actinomyces</taxon>
    </lineage>
</organism>
<keyword evidence="10" id="KW-0479">Metal-binding</keyword>
<evidence type="ECO:0000256" key="11">
    <source>
        <dbReference type="SAM" id="MobiDB-lite"/>
    </source>
</evidence>
<protein>
    <recommendedName>
        <fullName evidence="10">Isoleucine--tRNA ligase</fullName>
        <ecNumber evidence="10">6.1.1.5</ecNumber>
    </recommendedName>
    <alternativeName>
        <fullName evidence="10">Isoleucyl-tRNA synthetase</fullName>
        <shortName evidence="10">IleRS</shortName>
    </alternativeName>
</protein>
<dbReference type="PRINTS" id="PR00984">
    <property type="entry name" value="TRNASYNTHILE"/>
</dbReference>
<dbReference type="RefSeq" id="WP_111835651.1">
    <property type="nucleotide sequence ID" value="NZ_UAPQ01000001.1"/>
</dbReference>
<feature type="domain" description="Methionyl/Valyl/Leucyl/Isoleucyl-tRNA synthetase anticodon-binding" evidence="13">
    <location>
        <begin position="766"/>
        <end position="909"/>
    </location>
</feature>
<comment type="subcellular location">
    <subcellularLocation>
        <location evidence="10">Cytoplasm</location>
    </subcellularLocation>
</comment>
<keyword evidence="4 10" id="KW-0547">Nucleotide-binding</keyword>
<dbReference type="InterPro" id="IPR014729">
    <property type="entry name" value="Rossmann-like_a/b/a_fold"/>
</dbReference>
<dbReference type="EC" id="6.1.1.5" evidence="10"/>
<dbReference type="Gene3D" id="3.90.740.10">
    <property type="entry name" value="Valyl/Leucyl/Isoleucyl-tRNA synthetase, editing domain"/>
    <property type="match status" value="1"/>
</dbReference>
<dbReference type="Gene3D" id="1.10.730.10">
    <property type="entry name" value="Isoleucyl-tRNA Synthetase, Domain 1"/>
    <property type="match status" value="1"/>
</dbReference>
<reference evidence="14 15" key="1">
    <citation type="submission" date="2018-06" db="EMBL/GenBank/DDBJ databases">
        <authorList>
            <consortium name="Pathogen Informatics"/>
            <person name="Doyle S."/>
        </authorList>
    </citation>
    <scope>NUCLEOTIDE SEQUENCE [LARGE SCALE GENOMIC DNA]</scope>
    <source>
        <strain evidence="14 15">NCTC11535</strain>
    </source>
</reference>
<evidence type="ECO:0000259" key="13">
    <source>
        <dbReference type="Pfam" id="PF08264"/>
    </source>
</evidence>
<proteinExistence type="inferred from homology"/>
<evidence type="ECO:0000256" key="5">
    <source>
        <dbReference type="ARBA" id="ARBA00022840"/>
    </source>
</evidence>
<dbReference type="PROSITE" id="PS00178">
    <property type="entry name" value="AA_TRNA_LIGASE_I"/>
    <property type="match status" value="1"/>
</dbReference>
<comment type="function">
    <text evidence="8 10">Catalyzes the attachment of isoleucine to tRNA(Ile). As IleRS can inadvertently accommodate and process structurally similar amino acids such as valine, to avoid such errors it has two additional distinct tRNA(Ile)-dependent editing activities. One activity is designated as 'pretransfer' editing and involves the hydrolysis of activated Val-AMP. The other activity is designated 'posttransfer' editing and involves deacylation of mischarged Val-tRNA(Ile).</text>
</comment>
<dbReference type="Gene3D" id="3.40.50.620">
    <property type="entry name" value="HUPs"/>
    <property type="match status" value="2"/>
</dbReference>
<dbReference type="InterPro" id="IPR002300">
    <property type="entry name" value="aa-tRNA-synth_Ia"/>
</dbReference>
<accession>A0ABY1VKQ4</accession>
<dbReference type="Pfam" id="PF00133">
    <property type="entry name" value="tRNA-synt_1"/>
    <property type="match status" value="1"/>
</dbReference>
<comment type="subunit">
    <text evidence="10">Monomer.</text>
</comment>
<evidence type="ECO:0000313" key="15">
    <source>
        <dbReference type="Proteomes" id="UP000250006"/>
    </source>
</evidence>
<dbReference type="InterPro" id="IPR009008">
    <property type="entry name" value="Val/Leu/Ile-tRNA-synth_edit"/>
</dbReference>
<keyword evidence="6 10" id="KW-0648">Protein biosynthesis</keyword>
<keyword evidence="7 10" id="KW-0030">Aminoacyl-tRNA synthetase</keyword>
<evidence type="ECO:0000256" key="4">
    <source>
        <dbReference type="ARBA" id="ARBA00022741"/>
    </source>
</evidence>
<feature type="domain" description="Aminoacyl-tRNA synthetase class Ia" evidence="12">
    <location>
        <begin position="40"/>
        <end position="702"/>
    </location>
</feature>
<keyword evidence="10" id="KW-0862">Zinc</keyword>
<dbReference type="GO" id="GO:0004822">
    <property type="term" value="F:isoleucine-tRNA ligase activity"/>
    <property type="evidence" value="ECO:0007669"/>
    <property type="project" value="UniProtKB-EC"/>
</dbReference>
<evidence type="ECO:0000256" key="7">
    <source>
        <dbReference type="ARBA" id="ARBA00023146"/>
    </source>
</evidence>
<dbReference type="NCBIfam" id="TIGR00392">
    <property type="entry name" value="ileS"/>
    <property type="match status" value="1"/>
</dbReference>
<evidence type="ECO:0000259" key="12">
    <source>
        <dbReference type="Pfam" id="PF00133"/>
    </source>
</evidence>
<feature type="binding site" evidence="10">
    <location>
        <position position="670"/>
    </location>
    <ligand>
        <name>ATP</name>
        <dbReference type="ChEBI" id="CHEBI:30616"/>
    </ligand>
</feature>
<dbReference type="InterPro" id="IPR009080">
    <property type="entry name" value="tRNAsynth_Ia_anticodon-bd"/>
</dbReference>
<keyword evidence="5 10" id="KW-0067">ATP-binding</keyword>
<dbReference type="Pfam" id="PF19302">
    <property type="entry name" value="DUF5915"/>
    <property type="match status" value="1"/>
</dbReference>
<dbReference type="CDD" id="cd07961">
    <property type="entry name" value="Anticodon_Ia_Ile_ABEc"/>
    <property type="match status" value="1"/>
</dbReference>
<comment type="similarity">
    <text evidence="1 10">Belongs to the class-I aminoacyl-tRNA synthetase family. IleS type 2 subfamily.</text>
</comment>
<keyword evidence="2 10" id="KW-0963">Cytoplasm</keyword>
<feature type="short sequence motif" description="'KMSKS' region" evidence="10">
    <location>
        <begin position="667"/>
        <end position="671"/>
    </location>
</feature>
<evidence type="ECO:0000256" key="10">
    <source>
        <dbReference type="HAMAP-Rule" id="MF_02003"/>
    </source>
</evidence>
<dbReference type="Proteomes" id="UP000250006">
    <property type="component" value="Unassembled WGS sequence"/>
</dbReference>
<dbReference type="InterPro" id="IPR001412">
    <property type="entry name" value="aa-tRNA-synth_I_CS"/>
</dbReference>
<dbReference type="Pfam" id="PF08264">
    <property type="entry name" value="Anticodon_1"/>
    <property type="match status" value="1"/>
</dbReference>
<feature type="region of interest" description="Disordered" evidence="11">
    <location>
        <begin position="1"/>
        <end position="30"/>
    </location>
</feature>
<evidence type="ECO:0000256" key="6">
    <source>
        <dbReference type="ARBA" id="ARBA00022917"/>
    </source>
</evidence>
<evidence type="ECO:0000256" key="2">
    <source>
        <dbReference type="ARBA" id="ARBA00022490"/>
    </source>
</evidence>
<comment type="cofactor">
    <cofactor evidence="10">
        <name>Zn(2+)</name>
        <dbReference type="ChEBI" id="CHEBI:29105"/>
    </cofactor>
</comment>
<dbReference type="SUPFAM" id="SSF52374">
    <property type="entry name" value="Nucleotidylyl transferase"/>
    <property type="match status" value="1"/>
</dbReference>
<dbReference type="InterPro" id="IPR013155">
    <property type="entry name" value="M/V/L/I-tRNA-synth_anticd-bd"/>
</dbReference>